<dbReference type="InterPro" id="IPR036388">
    <property type="entry name" value="WH-like_DNA-bd_sf"/>
</dbReference>
<dbReference type="InterPro" id="IPR000524">
    <property type="entry name" value="Tscrpt_reg_HTH_GntR"/>
</dbReference>
<evidence type="ECO:0000313" key="6">
    <source>
        <dbReference type="Proteomes" id="UP000095255"/>
    </source>
</evidence>
<dbReference type="RefSeq" id="WP_069701085.1">
    <property type="nucleotide sequence ID" value="NZ_MJAT01000003.1"/>
</dbReference>
<dbReference type="CDD" id="cd07377">
    <property type="entry name" value="WHTH_GntR"/>
    <property type="match status" value="1"/>
</dbReference>
<dbReference type="STRING" id="1390249.BHU72_12815"/>
<dbReference type="GO" id="GO:0003700">
    <property type="term" value="F:DNA-binding transcription factor activity"/>
    <property type="evidence" value="ECO:0007669"/>
    <property type="project" value="InterPro"/>
</dbReference>
<dbReference type="PROSITE" id="PS50949">
    <property type="entry name" value="HTH_GNTR"/>
    <property type="match status" value="1"/>
</dbReference>
<gene>
    <name evidence="5" type="ORF">BHU72_12815</name>
</gene>
<dbReference type="AlphaFoldDB" id="A0A1E5L8L7"/>
<protein>
    <submittedName>
        <fullName evidence="5">GntR family transcriptional regulator</fullName>
    </submittedName>
</protein>
<name>A0A1E5L8L7_9FIRM</name>
<dbReference type="SUPFAM" id="SSF46785">
    <property type="entry name" value="Winged helix' DNA-binding domain"/>
    <property type="match status" value="1"/>
</dbReference>
<feature type="domain" description="HTH gntR-type" evidence="4">
    <location>
        <begin position="11"/>
        <end position="79"/>
    </location>
</feature>
<reference evidence="5 6" key="1">
    <citation type="submission" date="2016-09" db="EMBL/GenBank/DDBJ databases">
        <title>Desulfuribacillus arsenicus sp. nov., an obligately anaerobic, dissimilatory arsenic- and antimonate-reducing bacterium isolated from anoxic sediments.</title>
        <authorList>
            <person name="Abin C.A."/>
            <person name="Hollibaugh J.T."/>
        </authorList>
    </citation>
    <scope>NUCLEOTIDE SEQUENCE [LARGE SCALE GENOMIC DNA]</scope>
    <source>
        <strain evidence="5 6">MLFW-2</strain>
    </source>
</reference>
<evidence type="ECO:0000313" key="5">
    <source>
        <dbReference type="EMBL" id="OEH86490.1"/>
    </source>
</evidence>
<keyword evidence="6" id="KW-1185">Reference proteome</keyword>
<evidence type="ECO:0000256" key="1">
    <source>
        <dbReference type="ARBA" id="ARBA00023015"/>
    </source>
</evidence>
<dbReference type="EMBL" id="MJAT01000003">
    <property type="protein sequence ID" value="OEH86490.1"/>
    <property type="molecule type" value="Genomic_DNA"/>
</dbReference>
<evidence type="ECO:0000259" key="4">
    <source>
        <dbReference type="PROSITE" id="PS50949"/>
    </source>
</evidence>
<accession>A0A1E5L8L7</accession>
<sequence>MNIIISNTSPEPLYEQIVRQIKEAIVKGELVSGEPLPSIRNLAKDLNISVITTKRAYLELEREGYITIVSGKGTYVSGQSSELLREKQYKKIEGLMVEIVNHSKVANIEVAELVDLLTLLYKED</sequence>
<evidence type="ECO:0000256" key="3">
    <source>
        <dbReference type="ARBA" id="ARBA00023163"/>
    </source>
</evidence>
<keyword evidence="3" id="KW-0804">Transcription</keyword>
<dbReference type="PANTHER" id="PTHR38445">
    <property type="entry name" value="HTH-TYPE TRANSCRIPTIONAL REPRESSOR YTRA"/>
    <property type="match status" value="1"/>
</dbReference>
<evidence type="ECO:0000256" key="2">
    <source>
        <dbReference type="ARBA" id="ARBA00023125"/>
    </source>
</evidence>
<keyword evidence="2" id="KW-0238">DNA-binding</keyword>
<organism evidence="5 6">
    <name type="scientific">Desulfuribacillus stibiiarsenatis</name>
    <dbReference type="NCBI Taxonomy" id="1390249"/>
    <lineage>
        <taxon>Bacteria</taxon>
        <taxon>Bacillati</taxon>
        <taxon>Bacillota</taxon>
        <taxon>Desulfuribacillia</taxon>
        <taxon>Desulfuribacillales</taxon>
        <taxon>Desulfuribacillaceae</taxon>
        <taxon>Desulfuribacillus</taxon>
    </lineage>
</organism>
<dbReference type="InterPro" id="IPR036390">
    <property type="entry name" value="WH_DNA-bd_sf"/>
</dbReference>
<keyword evidence="1" id="KW-0805">Transcription regulation</keyword>
<proteinExistence type="predicted"/>
<dbReference type="Pfam" id="PF00392">
    <property type="entry name" value="GntR"/>
    <property type="match status" value="1"/>
</dbReference>
<comment type="caution">
    <text evidence="5">The sequence shown here is derived from an EMBL/GenBank/DDBJ whole genome shotgun (WGS) entry which is preliminary data.</text>
</comment>
<dbReference type="GO" id="GO:0003677">
    <property type="term" value="F:DNA binding"/>
    <property type="evidence" value="ECO:0007669"/>
    <property type="project" value="UniProtKB-KW"/>
</dbReference>
<dbReference type="Proteomes" id="UP000095255">
    <property type="component" value="Unassembled WGS sequence"/>
</dbReference>
<dbReference type="SMART" id="SM00345">
    <property type="entry name" value="HTH_GNTR"/>
    <property type="match status" value="1"/>
</dbReference>
<dbReference type="Gene3D" id="1.10.10.10">
    <property type="entry name" value="Winged helix-like DNA-binding domain superfamily/Winged helix DNA-binding domain"/>
    <property type="match status" value="1"/>
</dbReference>
<dbReference type="PANTHER" id="PTHR38445:SF7">
    <property type="entry name" value="GNTR-FAMILY TRANSCRIPTIONAL REGULATOR"/>
    <property type="match status" value="1"/>
</dbReference>
<dbReference type="OrthoDB" id="9801546at2"/>